<feature type="compositionally biased region" description="Basic residues" evidence="1">
    <location>
        <begin position="228"/>
        <end position="237"/>
    </location>
</feature>
<dbReference type="Pfam" id="PF00498">
    <property type="entry name" value="FHA"/>
    <property type="match status" value="1"/>
</dbReference>
<dbReference type="Proteomes" id="UP000824250">
    <property type="component" value="Unassembled WGS sequence"/>
</dbReference>
<evidence type="ECO:0000256" key="1">
    <source>
        <dbReference type="SAM" id="MobiDB-lite"/>
    </source>
</evidence>
<feature type="compositionally biased region" description="Basic and acidic residues" evidence="1">
    <location>
        <begin position="238"/>
        <end position="256"/>
    </location>
</feature>
<dbReference type="SUPFAM" id="SSF49879">
    <property type="entry name" value="SMAD/FHA domain"/>
    <property type="match status" value="1"/>
</dbReference>
<dbReference type="AlphaFoldDB" id="A0A9D1D6E9"/>
<keyword evidence="2" id="KW-0812">Transmembrane</keyword>
<comment type="caution">
    <text evidence="4">The sequence shown here is derived from an EMBL/GenBank/DDBJ whole genome shotgun (WGS) entry which is preliminary data.</text>
</comment>
<keyword evidence="2" id="KW-1133">Transmembrane helix</keyword>
<evidence type="ECO:0000313" key="4">
    <source>
        <dbReference type="EMBL" id="HIR06313.1"/>
    </source>
</evidence>
<proteinExistence type="predicted"/>
<dbReference type="InterPro" id="IPR008984">
    <property type="entry name" value="SMAD_FHA_dom_sf"/>
</dbReference>
<feature type="compositionally biased region" description="Basic and acidic residues" evidence="1">
    <location>
        <begin position="199"/>
        <end position="223"/>
    </location>
</feature>
<dbReference type="SMART" id="SM00240">
    <property type="entry name" value="FHA"/>
    <property type="match status" value="1"/>
</dbReference>
<feature type="transmembrane region" description="Helical" evidence="2">
    <location>
        <begin position="337"/>
        <end position="356"/>
    </location>
</feature>
<dbReference type="PANTHER" id="PTHR23308">
    <property type="entry name" value="NUCLEAR INHIBITOR OF PROTEIN PHOSPHATASE-1"/>
    <property type="match status" value="1"/>
</dbReference>
<reference evidence="4" key="1">
    <citation type="submission" date="2020-10" db="EMBL/GenBank/DDBJ databases">
        <authorList>
            <person name="Gilroy R."/>
        </authorList>
    </citation>
    <scope>NUCLEOTIDE SEQUENCE</scope>
    <source>
        <strain evidence="4">CHK180-2868</strain>
    </source>
</reference>
<name>A0A9D1D6E9_9FIRM</name>
<feature type="region of interest" description="Disordered" evidence="1">
    <location>
        <begin position="199"/>
        <end position="262"/>
    </location>
</feature>
<evidence type="ECO:0000256" key="2">
    <source>
        <dbReference type="SAM" id="Phobius"/>
    </source>
</evidence>
<dbReference type="CDD" id="cd00060">
    <property type="entry name" value="FHA"/>
    <property type="match status" value="1"/>
</dbReference>
<feature type="domain" description="FHA" evidence="3">
    <location>
        <begin position="443"/>
        <end position="493"/>
    </location>
</feature>
<dbReference type="PROSITE" id="PS50006">
    <property type="entry name" value="FHA_DOMAIN"/>
    <property type="match status" value="1"/>
</dbReference>
<organism evidence="4 5">
    <name type="scientific">Candidatus Copromonas faecavium</name>
    <name type="common">nom. illeg.</name>
    <dbReference type="NCBI Taxonomy" id="2840740"/>
    <lineage>
        <taxon>Bacteria</taxon>
        <taxon>Bacillati</taxon>
        <taxon>Bacillota</taxon>
        <taxon>Clostridia</taxon>
        <taxon>Lachnospirales</taxon>
        <taxon>Lachnospiraceae</taxon>
        <taxon>Candidatus Copromonas (nom. illeg.)</taxon>
    </lineage>
</organism>
<protein>
    <submittedName>
        <fullName evidence="4">FHA domain-containing protein</fullName>
    </submittedName>
</protein>
<feature type="transmembrane region" description="Helical" evidence="2">
    <location>
        <begin position="312"/>
        <end position="331"/>
    </location>
</feature>
<dbReference type="Pfam" id="PF19909">
    <property type="entry name" value="DUF6382"/>
    <property type="match status" value="1"/>
</dbReference>
<accession>A0A9D1D6E9</accession>
<keyword evidence="2" id="KW-0472">Membrane</keyword>
<dbReference type="InterPro" id="IPR050923">
    <property type="entry name" value="Cell_Proc_Reg/RNA_Proc"/>
</dbReference>
<dbReference type="EMBL" id="DVGC01000058">
    <property type="protein sequence ID" value="HIR06313.1"/>
    <property type="molecule type" value="Genomic_DNA"/>
</dbReference>
<evidence type="ECO:0000259" key="3">
    <source>
        <dbReference type="PROSITE" id="PS50006"/>
    </source>
</evidence>
<gene>
    <name evidence="4" type="ORF">IAB28_10180</name>
</gene>
<dbReference type="InterPro" id="IPR000253">
    <property type="entry name" value="FHA_dom"/>
</dbReference>
<sequence length="517" mass="59131">MPEKMEFRREQNRNYMILHPESEIQNRYTIRMLAENRMEGLLYFQEKRVDEEVRHYYDITSRQPLNRLLEHRSLKEEEIRSLVFDVVLALRQLERFLLDENQLCLIPEMIYVEPDTFKSRFCLIPGQRGDFSENFRILAQYLLDHVDHSDGNAVMAAFGVFKESRKENFGIEDIERCVRKCERKEEAVPLIFPVEKLSAEEKGPGEERDSERGLEGTRNKEKGSGGNKSRKTRKKEKRNGEIRNSETGGKERRNRENSCGIMGRGNGLDISAENMEIFIPESAAENRDAAEIAAGELPGVSALGKREMSRTFICFLPAGAALVMPIFLFLSGKLWQYPWVLGFPAVLLMISGLLFYKTYAPIREKIKNADQDEEQAEEWEILFQGEAGMEDDGNELNHFSSDSEEAGDELQTVLLSERPAQLQSRKLVPDDGGEEIPIQYFPFLIGKNEMLADLCLPVPEISRLHAKIEETDDGYTITDLNSTNGTTVDGHLLETNETYPLKPGAEIGIAAKRFRFL</sequence>
<dbReference type="Gene3D" id="2.60.200.20">
    <property type="match status" value="1"/>
</dbReference>
<evidence type="ECO:0000313" key="5">
    <source>
        <dbReference type="Proteomes" id="UP000824250"/>
    </source>
</evidence>
<reference evidence="4" key="2">
    <citation type="journal article" date="2021" name="PeerJ">
        <title>Extensive microbial diversity within the chicken gut microbiome revealed by metagenomics and culture.</title>
        <authorList>
            <person name="Gilroy R."/>
            <person name="Ravi A."/>
            <person name="Getino M."/>
            <person name="Pursley I."/>
            <person name="Horton D.L."/>
            <person name="Alikhan N.F."/>
            <person name="Baker D."/>
            <person name="Gharbi K."/>
            <person name="Hall N."/>
            <person name="Watson M."/>
            <person name="Adriaenssens E.M."/>
            <person name="Foster-Nyarko E."/>
            <person name="Jarju S."/>
            <person name="Secka A."/>
            <person name="Antonio M."/>
            <person name="Oren A."/>
            <person name="Chaudhuri R.R."/>
            <person name="La Ragione R."/>
            <person name="Hildebrand F."/>
            <person name="Pallen M.J."/>
        </authorList>
    </citation>
    <scope>NUCLEOTIDE SEQUENCE</scope>
    <source>
        <strain evidence="4">CHK180-2868</strain>
    </source>
</reference>
<dbReference type="InterPro" id="IPR045962">
    <property type="entry name" value="DUF6382"/>
</dbReference>